<dbReference type="SUPFAM" id="SSF53098">
    <property type="entry name" value="Ribonuclease H-like"/>
    <property type="match status" value="1"/>
</dbReference>
<dbReference type="PANTHER" id="PTHR32344">
    <property type="entry name" value="U1-TYPE DOMAIN-CONTAINING PROTEIN"/>
    <property type="match status" value="1"/>
</dbReference>
<dbReference type="GO" id="GO:0005634">
    <property type="term" value="C:nucleus"/>
    <property type="evidence" value="ECO:0007669"/>
    <property type="project" value="InterPro"/>
</dbReference>
<reference evidence="2" key="1">
    <citation type="submission" date="2018-04" db="EMBL/GenBank/DDBJ databases">
        <title>Transcriptome of Schizaphis graminum biotype I.</title>
        <authorList>
            <person name="Scully E.D."/>
            <person name="Geib S.M."/>
            <person name="Palmer N.A."/>
            <person name="Koch K."/>
            <person name="Bradshaw J."/>
            <person name="Heng-Moss T."/>
            <person name="Sarath G."/>
        </authorList>
    </citation>
    <scope>NUCLEOTIDE SEQUENCE</scope>
</reference>
<evidence type="ECO:0000313" key="2">
    <source>
        <dbReference type="EMBL" id="MBY31830.1"/>
    </source>
</evidence>
<dbReference type="GO" id="GO:0006357">
    <property type="term" value="P:regulation of transcription by RNA polymerase II"/>
    <property type="evidence" value="ECO:0007669"/>
    <property type="project" value="InterPro"/>
</dbReference>
<proteinExistence type="predicted"/>
<name>A0A2S2PQT6_SCHGA</name>
<sequence length="491" mass="56175">MPKITNNTRIRQYITEFGEKVFSSDGTILFCKFCETKINTDRRYLVTQHLKTEKHKSAEKRKQDQMKKKSQQLVGTAMTSKKSSFNHDLCNTLLSANIPLNKLNNPKFREFLLKYTGKDIPFESTLRKGYIDDVYNQTLNKIRTGRFVANVIIGTLEEHGPGQIFLLNVEELEKANHSTIFKLFDKSMNILWPDGVKHDDVLLFLSDAAPYMVKSASSIKTLYSKMIHTTCLAHGLHRVAETVRILNPKVDKIIANVKKIFKKAPSRVQIFKDIAPLLPLPPEPILTRWGTWIQAALYYCEHFETVKSIVNSFKKDDAISIETAQKYIEQQHIQTQLVFIKSNFSFLPNAITCLEKQGMSLASSISIVEDAKIKLTQINGAQGTAVKTKIETVLGKNEGYKLMVKISNILSGDRENFEGLPEDLKLNDLVYFKYAPITSVDVERSFSIYKNMLTNNRRAFKFDNIRKCLIVQSNFTGKQFIILIFNNNLIH</sequence>
<feature type="region of interest" description="Disordered" evidence="1">
    <location>
        <begin position="52"/>
        <end position="73"/>
    </location>
</feature>
<accession>A0A2S2PQT6</accession>
<dbReference type="InterPro" id="IPR012337">
    <property type="entry name" value="RNaseH-like_sf"/>
</dbReference>
<dbReference type="AlphaFoldDB" id="A0A2S2PQT6"/>
<evidence type="ECO:0000256" key="1">
    <source>
        <dbReference type="SAM" id="MobiDB-lite"/>
    </source>
</evidence>
<gene>
    <name evidence="2" type="primary">CGGBP1_3</name>
    <name evidence="2" type="ORF">g.812</name>
</gene>
<dbReference type="InterPro" id="IPR033375">
    <property type="entry name" value="Cggbp1"/>
</dbReference>
<organism evidence="2">
    <name type="scientific">Schizaphis graminum</name>
    <name type="common">Green bug aphid</name>
    <dbReference type="NCBI Taxonomy" id="13262"/>
    <lineage>
        <taxon>Eukaryota</taxon>
        <taxon>Metazoa</taxon>
        <taxon>Ecdysozoa</taxon>
        <taxon>Arthropoda</taxon>
        <taxon>Hexapoda</taxon>
        <taxon>Insecta</taxon>
        <taxon>Pterygota</taxon>
        <taxon>Neoptera</taxon>
        <taxon>Paraneoptera</taxon>
        <taxon>Hemiptera</taxon>
        <taxon>Sternorrhyncha</taxon>
        <taxon>Aphidomorpha</taxon>
        <taxon>Aphidoidea</taxon>
        <taxon>Aphididae</taxon>
        <taxon>Aphidini</taxon>
        <taxon>Schizaphis</taxon>
    </lineage>
</organism>
<dbReference type="PANTHER" id="PTHR32344:SF1">
    <property type="entry name" value="U1-TYPE DOMAIN-CONTAINING PROTEIN"/>
    <property type="match status" value="1"/>
</dbReference>
<dbReference type="EMBL" id="GGMR01019211">
    <property type="protein sequence ID" value="MBY31830.1"/>
    <property type="molecule type" value="Transcribed_RNA"/>
</dbReference>
<dbReference type="GO" id="GO:0003690">
    <property type="term" value="F:double-stranded DNA binding"/>
    <property type="evidence" value="ECO:0007669"/>
    <property type="project" value="InterPro"/>
</dbReference>
<protein>
    <submittedName>
        <fullName evidence="2">CGG triplet repeat-binding protein 1</fullName>
    </submittedName>
</protein>